<dbReference type="PROSITE" id="PS50850">
    <property type="entry name" value="MFS"/>
    <property type="match status" value="1"/>
</dbReference>
<comment type="similarity">
    <text evidence="2">Belongs to the isochorismatase family.</text>
</comment>
<feature type="transmembrane region" description="Helical" evidence="4">
    <location>
        <begin position="512"/>
        <end position="534"/>
    </location>
</feature>
<comment type="subcellular location">
    <subcellularLocation>
        <location evidence="1">Membrane</location>
        <topology evidence="1">Multi-pass membrane protein</topology>
    </subcellularLocation>
</comment>
<dbReference type="Pfam" id="PF07690">
    <property type="entry name" value="MFS_1"/>
    <property type="match status" value="1"/>
</dbReference>
<feature type="transmembrane region" description="Helical" evidence="4">
    <location>
        <begin position="249"/>
        <end position="272"/>
    </location>
</feature>
<accession>A0A8S3RJ95</accession>
<dbReference type="PANTHER" id="PTHR14119">
    <property type="entry name" value="HYDROLASE"/>
    <property type="match status" value="1"/>
</dbReference>
<evidence type="ECO:0000256" key="4">
    <source>
        <dbReference type="SAM" id="Phobius"/>
    </source>
</evidence>
<dbReference type="Gene3D" id="3.40.50.850">
    <property type="entry name" value="Isochorismatase-like"/>
    <property type="match status" value="1"/>
</dbReference>
<gene>
    <name evidence="6" type="ORF">MEDL_22421</name>
</gene>
<feature type="transmembrane region" description="Helical" evidence="4">
    <location>
        <begin position="184"/>
        <end position="203"/>
    </location>
</feature>
<keyword evidence="4" id="KW-0812">Transmembrane</keyword>
<proteinExistence type="inferred from homology"/>
<evidence type="ECO:0000313" key="7">
    <source>
        <dbReference type="Proteomes" id="UP000683360"/>
    </source>
</evidence>
<feature type="domain" description="Major facilitator superfamily (MFS) profile" evidence="5">
    <location>
        <begin position="182"/>
        <end position="613"/>
    </location>
</feature>
<feature type="transmembrane region" description="Helical" evidence="4">
    <location>
        <begin position="223"/>
        <end position="242"/>
    </location>
</feature>
<feature type="transmembrane region" description="Helical" evidence="4">
    <location>
        <begin position="316"/>
        <end position="335"/>
    </location>
</feature>
<dbReference type="Gene3D" id="1.20.1250.20">
    <property type="entry name" value="MFS general substrate transporter like domains"/>
    <property type="match status" value="2"/>
</dbReference>
<dbReference type="GO" id="GO:0022857">
    <property type="term" value="F:transmembrane transporter activity"/>
    <property type="evidence" value="ECO:0007669"/>
    <property type="project" value="InterPro"/>
</dbReference>
<keyword evidence="7" id="KW-1185">Reference proteome</keyword>
<feature type="transmembrane region" description="Helical" evidence="4">
    <location>
        <begin position="485"/>
        <end position="506"/>
    </location>
</feature>
<evidence type="ECO:0000313" key="6">
    <source>
        <dbReference type="EMBL" id="CAG2208201.1"/>
    </source>
</evidence>
<dbReference type="InterPro" id="IPR036259">
    <property type="entry name" value="MFS_trans_sf"/>
</dbReference>
<keyword evidence="4" id="KW-0472">Membrane</keyword>
<organism evidence="6 7">
    <name type="scientific">Mytilus edulis</name>
    <name type="common">Blue mussel</name>
    <dbReference type="NCBI Taxonomy" id="6550"/>
    <lineage>
        <taxon>Eukaryota</taxon>
        <taxon>Metazoa</taxon>
        <taxon>Spiralia</taxon>
        <taxon>Lophotrochozoa</taxon>
        <taxon>Mollusca</taxon>
        <taxon>Bivalvia</taxon>
        <taxon>Autobranchia</taxon>
        <taxon>Pteriomorphia</taxon>
        <taxon>Mytilida</taxon>
        <taxon>Mytiloidea</taxon>
        <taxon>Mytilidae</taxon>
        <taxon>Mytilinae</taxon>
        <taxon>Mytilus</taxon>
    </lineage>
</organism>
<sequence>MQERFRNAIKYFPEITEVASRLVQASKLLNIPLIVTEQEHISHAAGTFPKTKFSMVLPEVETQLQSLCSNDVQHIVLFGIETHVCVQQTVIDLLNKNYEVHIVADACSSRSQTDRVFALERFRHMGATVTTSEAVLLQLIGDKDHPQFKAIQSLIMKSAPDTGLVKLSNRLTIRMNRKQNALRVISLVVGCLGMATAGFIYAFGAYINAVKKKFDYKQSEVDLMGSLSNFGVTFAFPAGILCERFGPRWTSFVAIVFSGTGAIMLWSTTLSIEFYEERPALQYLYYFLTGFGSAYIYMASLMTNMNNFHPRHRGKVVGILDGCFSAGPALTAFIYGTVFVNGHTSDEENQDLKGFYLTFAILYIAVGILSMIFSRSISFSEDTEIKGLLEADDKADETANETLVANHVTGWTLFKTIDFQFILWSCTFASSLQLMVQSNIGTYLKSFSLDKYTTLFTTINPIAQVGSKVFAGFLSDFLLDRVPRVAVLLTFTIIQTVFLIFCIFFPNHFAMLLFLVIIVGMANGSLWCLTPTITGENYGMKYFGRNWGFILFTTGLGGLGIQELYGWTYEMAIPFKSQKDCYGTHCFTWSFTIAAVLSFCASLFYLALYEKQHIKLNINKK</sequence>
<keyword evidence="4" id="KW-1133">Transmembrane helix</keyword>
<name>A0A8S3RJ95_MYTED</name>
<dbReference type="InterPro" id="IPR011701">
    <property type="entry name" value="MFS"/>
</dbReference>
<evidence type="ECO:0000256" key="1">
    <source>
        <dbReference type="ARBA" id="ARBA00004141"/>
    </source>
</evidence>
<dbReference type="Pfam" id="PF00857">
    <property type="entry name" value="Isochorismatase"/>
    <property type="match status" value="1"/>
</dbReference>
<feature type="transmembrane region" description="Helical" evidence="4">
    <location>
        <begin position="284"/>
        <end position="304"/>
    </location>
</feature>
<evidence type="ECO:0000256" key="3">
    <source>
        <dbReference type="ARBA" id="ARBA00040688"/>
    </source>
</evidence>
<feature type="transmembrane region" description="Helical" evidence="4">
    <location>
        <begin position="587"/>
        <end position="608"/>
    </location>
</feature>
<protein>
    <recommendedName>
        <fullName evidence="3">Isochorismatase domain-containing protein 1</fullName>
    </recommendedName>
</protein>
<dbReference type="InterPro" id="IPR050993">
    <property type="entry name" value="Isochorismatase_domain"/>
</dbReference>
<dbReference type="AlphaFoldDB" id="A0A8S3RJ95"/>
<dbReference type="InterPro" id="IPR000868">
    <property type="entry name" value="Isochorismatase-like_dom"/>
</dbReference>
<dbReference type="GO" id="GO:0016020">
    <property type="term" value="C:membrane"/>
    <property type="evidence" value="ECO:0007669"/>
    <property type="project" value="UniProtKB-SubCell"/>
</dbReference>
<feature type="transmembrane region" description="Helical" evidence="4">
    <location>
        <begin position="546"/>
        <end position="567"/>
    </location>
</feature>
<dbReference type="OrthoDB" id="6089360at2759"/>
<comment type="caution">
    <text evidence="6">The sequence shown here is derived from an EMBL/GenBank/DDBJ whole genome shotgun (WGS) entry which is preliminary data.</text>
</comment>
<dbReference type="InterPro" id="IPR020846">
    <property type="entry name" value="MFS_dom"/>
</dbReference>
<dbReference type="Proteomes" id="UP000683360">
    <property type="component" value="Unassembled WGS sequence"/>
</dbReference>
<dbReference type="EMBL" id="CAJPWZ010001104">
    <property type="protein sequence ID" value="CAG2208201.1"/>
    <property type="molecule type" value="Genomic_DNA"/>
</dbReference>
<evidence type="ECO:0000259" key="5">
    <source>
        <dbReference type="PROSITE" id="PS50850"/>
    </source>
</evidence>
<dbReference type="SUPFAM" id="SSF103473">
    <property type="entry name" value="MFS general substrate transporter"/>
    <property type="match status" value="1"/>
</dbReference>
<feature type="transmembrane region" description="Helical" evidence="4">
    <location>
        <begin position="355"/>
        <end position="373"/>
    </location>
</feature>
<dbReference type="InterPro" id="IPR036380">
    <property type="entry name" value="Isochorismatase-like_sf"/>
</dbReference>
<evidence type="ECO:0000256" key="2">
    <source>
        <dbReference type="ARBA" id="ARBA00006336"/>
    </source>
</evidence>
<dbReference type="SUPFAM" id="SSF52499">
    <property type="entry name" value="Isochorismatase-like hydrolases"/>
    <property type="match status" value="1"/>
</dbReference>
<dbReference type="PANTHER" id="PTHR14119:SF17">
    <property type="entry name" value="ISOCHORISMATASE DOMAIN-CONTAINING PROTEIN 1"/>
    <property type="match status" value="1"/>
</dbReference>
<reference evidence="6" key="1">
    <citation type="submission" date="2021-03" db="EMBL/GenBank/DDBJ databases">
        <authorList>
            <person name="Bekaert M."/>
        </authorList>
    </citation>
    <scope>NUCLEOTIDE SEQUENCE</scope>
</reference>